<evidence type="ECO:0000313" key="3">
    <source>
        <dbReference type="EMBL" id="TYB34545.1"/>
    </source>
</evidence>
<dbReference type="Pfam" id="PF00582">
    <property type="entry name" value="Usp"/>
    <property type="match status" value="1"/>
</dbReference>
<reference evidence="3 4" key="1">
    <citation type="submission" date="2019-08" db="EMBL/GenBank/DDBJ databases">
        <title>Genomic characterization of a novel candidate phylum (ARYD3) from a high temperature, high salinity tertiary oil reservoir in north central Oklahoma, USA.</title>
        <authorList>
            <person name="Youssef N.H."/>
            <person name="Yadav A."/>
            <person name="Elshahed M.S."/>
        </authorList>
    </citation>
    <scope>NUCLEOTIDE SEQUENCE [LARGE SCALE GENOMIC DNA]</scope>
    <source>
        <strain evidence="3">ARYD1</strain>
    </source>
</reference>
<dbReference type="CDD" id="cd00293">
    <property type="entry name" value="USP-like"/>
    <property type="match status" value="1"/>
</dbReference>
<evidence type="ECO:0000259" key="2">
    <source>
        <dbReference type="Pfam" id="PF00582"/>
    </source>
</evidence>
<name>A0A5D0MQS2_FLESI</name>
<proteinExistence type="inferred from homology"/>
<dbReference type="SUPFAM" id="SSF52402">
    <property type="entry name" value="Adenine nucleotide alpha hydrolases-like"/>
    <property type="match status" value="1"/>
</dbReference>
<comment type="caution">
    <text evidence="3">The sequence shown here is derived from an EMBL/GenBank/DDBJ whole genome shotgun (WGS) entry which is preliminary data.</text>
</comment>
<dbReference type="Gene3D" id="3.40.50.620">
    <property type="entry name" value="HUPs"/>
    <property type="match status" value="1"/>
</dbReference>
<feature type="domain" description="UspA" evidence="2">
    <location>
        <begin position="1"/>
        <end position="51"/>
    </location>
</feature>
<sequence>PYHEILNYETEAGTDLLVIASYSKSFIEEAFFGSTTEKVVRRSKCSVFVVRD</sequence>
<dbReference type="InterPro" id="IPR014729">
    <property type="entry name" value="Rossmann-like_a/b/a_fold"/>
</dbReference>
<evidence type="ECO:0000256" key="1">
    <source>
        <dbReference type="ARBA" id="ARBA00008791"/>
    </source>
</evidence>
<organism evidence="3 4">
    <name type="scientific">Flexistipes sinusarabici</name>
    <dbReference type="NCBI Taxonomy" id="2352"/>
    <lineage>
        <taxon>Bacteria</taxon>
        <taxon>Pseudomonadati</taxon>
        <taxon>Deferribacterota</taxon>
        <taxon>Deferribacteres</taxon>
        <taxon>Deferribacterales</taxon>
        <taxon>Flexistipitaceae</taxon>
        <taxon>Flexistipes</taxon>
    </lineage>
</organism>
<dbReference type="InterPro" id="IPR006016">
    <property type="entry name" value="UspA"/>
</dbReference>
<feature type="non-terminal residue" evidence="3">
    <location>
        <position position="1"/>
    </location>
</feature>
<protein>
    <submittedName>
        <fullName evidence="3">Universal stress protein</fullName>
    </submittedName>
</protein>
<comment type="similarity">
    <text evidence="1">Belongs to the universal stress protein A family.</text>
</comment>
<dbReference type="PRINTS" id="PR01438">
    <property type="entry name" value="UNVRSLSTRESS"/>
</dbReference>
<dbReference type="Proteomes" id="UP000323337">
    <property type="component" value="Unassembled WGS sequence"/>
</dbReference>
<dbReference type="AlphaFoldDB" id="A0A5D0MQS2"/>
<evidence type="ECO:0000313" key="4">
    <source>
        <dbReference type="Proteomes" id="UP000323337"/>
    </source>
</evidence>
<gene>
    <name evidence="3" type="ORF">FXF49_02235</name>
</gene>
<dbReference type="InterPro" id="IPR006015">
    <property type="entry name" value="Universal_stress_UspA"/>
</dbReference>
<accession>A0A5D0MQS2</accession>
<dbReference type="EMBL" id="VSIV01000055">
    <property type="protein sequence ID" value="TYB34545.1"/>
    <property type="molecule type" value="Genomic_DNA"/>
</dbReference>